<dbReference type="Proteomes" id="UP000654075">
    <property type="component" value="Unassembled WGS sequence"/>
</dbReference>
<proteinExistence type="predicted"/>
<evidence type="ECO:0000313" key="1">
    <source>
        <dbReference type="EMBL" id="CAE8620959.1"/>
    </source>
</evidence>
<dbReference type="EMBL" id="CAJNNV010027616">
    <property type="protein sequence ID" value="CAE8620959.1"/>
    <property type="molecule type" value="Genomic_DNA"/>
</dbReference>
<name>A0A813G276_POLGL</name>
<dbReference type="SUPFAM" id="SSF55608">
    <property type="entry name" value="Homing endonucleases"/>
    <property type="match status" value="2"/>
</dbReference>
<protein>
    <recommendedName>
        <fullName evidence="3">LAGLIDADG endonuclease</fullName>
    </recommendedName>
</protein>
<evidence type="ECO:0000313" key="2">
    <source>
        <dbReference type="Proteomes" id="UP000654075"/>
    </source>
</evidence>
<feature type="non-terminal residue" evidence="1">
    <location>
        <position position="438"/>
    </location>
</feature>
<dbReference type="InterPro" id="IPR027434">
    <property type="entry name" value="Homing_endonucl"/>
</dbReference>
<reference evidence="1" key="1">
    <citation type="submission" date="2021-02" db="EMBL/GenBank/DDBJ databases">
        <authorList>
            <person name="Dougan E. K."/>
            <person name="Rhodes N."/>
            <person name="Thang M."/>
            <person name="Chan C."/>
        </authorList>
    </citation>
    <scope>NUCLEOTIDE SEQUENCE</scope>
</reference>
<sequence>MRAAGAHLQRRFRRSCSVAAATHSIYFLGAHPHSVSTDAIMEPLSQGSGLESLAHTQRCCDRLVKLLGTLQWPACSQFQAFGETYQLPIRSIRGCSSFAEKDGSKVQACSSQQLEYAAGFFDGDGCVSVKGGLSGCVLSITQSANHGEAAVLFYRLFGGGIYIQSSGIGPRQPKIQWMLQGSSVRHVAAKLAPFSCVKQAQLFIAAKWPTSFAHRSAEALEIKKLKREPCSEMPSCTWAYVAGFFDAEGCISISQRGAVITLAFTQHVNNKAVLVGIQRFLRIRLPQNPSSITTDRECHVLHVSSTAMSRAVLNIFLSSGLLVKQASARAALSLEHVNHASVRNQMEALTGNQSRYKRLDSDGCQRAVVISRLNCRLYRLRSKEDVAAGAAAKRLHSELTELRQLHVLENAKARLSKLRHDIRILLRHGARPCQIQLS</sequence>
<dbReference type="OrthoDB" id="415479at2759"/>
<accession>A0A813G276</accession>
<dbReference type="AlphaFoldDB" id="A0A813G276"/>
<organism evidence="1 2">
    <name type="scientific">Polarella glacialis</name>
    <name type="common">Dinoflagellate</name>
    <dbReference type="NCBI Taxonomy" id="89957"/>
    <lineage>
        <taxon>Eukaryota</taxon>
        <taxon>Sar</taxon>
        <taxon>Alveolata</taxon>
        <taxon>Dinophyceae</taxon>
        <taxon>Suessiales</taxon>
        <taxon>Suessiaceae</taxon>
        <taxon>Polarella</taxon>
    </lineage>
</organism>
<evidence type="ECO:0008006" key="3">
    <source>
        <dbReference type="Google" id="ProtNLM"/>
    </source>
</evidence>
<dbReference type="Gene3D" id="3.10.28.10">
    <property type="entry name" value="Homing endonucleases"/>
    <property type="match status" value="2"/>
</dbReference>
<gene>
    <name evidence="1" type="ORF">PGLA1383_LOCUS38480</name>
</gene>
<comment type="caution">
    <text evidence="1">The sequence shown here is derived from an EMBL/GenBank/DDBJ whole genome shotgun (WGS) entry which is preliminary data.</text>
</comment>
<keyword evidence="2" id="KW-1185">Reference proteome</keyword>